<feature type="binding site" evidence="10">
    <location>
        <begin position="164"/>
        <end position="167"/>
    </location>
    <ligand>
        <name>substrate</name>
    </ligand>
</feature>
<feature type="transmembrane region" description="Helical" evidence="12">
    <location>
        <begin position="7"/>
        <end position="26"/>
    </location>
</feature>
<dbReference type="eggNOG" id="COG1004">
    <property type="taxonomic scope" value="Bacteria"/>
</dbReference>
<proteinExistence type="inferred from homology"/>
<dbReference type="PIRSF" id="PIRSF000124">
    <property type="entry name" value="UDPglc_GDPman_dh"/>
    <property type="match status" value="1"/>
</dbReference>
<dbReference type="RefSeq" id="WP_013537208.1">
    <property type="nucleotide sequence ID" value="NC_014926.1"/>
</dbReference>
<evidence type="ECO:0000313" key="14">
    <source>
        <dbReference type="EMBL" id="ADU96422.1"/>
    </source>
</evidence>
<dbReference type="EC" id="1.1.1.22" evidence="3 8"/>
<evidence type="ECO:0000256" key="2">
    <source>
        <dbReference type="ARBA" id="ARBA00006601"/>
    </source>
</evidence>
<dbReference type="InterPro" id="IPR008927">
    <property type="entry name" value="6-PGluconate_DH-like_C_sf"/>
</dbReference>
<feature type="binding site" evidence="11">
    <location>
        <position position="127"/>
    </location>
    <ligand>
        <name>NAD(+)</name>
        <dbReference type="ChEBI" id="CHEBI:57540"/>
    </ligand>
</feature>
<keyword evidence="12" id="KW-0472">Membrane</keyword>
<dbReference type="PANTHER" id="PTHR43750:SF3">
    <property type="entry name" value="UDP-GLUCOSE 6-DEHYDROGENASE TUAD"/>
    <property type="match status" value="1"/>
</dbReference>
<comment type="catalytic activity">
    <reaction evidence="7 8">
        <text>UDP-alpha-D-glucose + 2 NAD(+) + H2O = UDP-alpha-D-glucuronate + 2 NADH + 3 H(+)</text>
        <dbReference type="Rhea" id="RHEA:23596"/>
        <dbReference type="ChEBI" id="CHEBI:15377"/>
        <dbReference type="ChEBI" id="CHEBI:15378"/>
        <dbReference type="ChEBI" id="CHEBI:57540"/>
        <dbReference type="ChEBI" id="CHEBI:57945"/>
        <dbReference type="ChEBI" id="CHEBI:58052"/>
        <dbReference type="ChEBI" id="CHEBI:58885"/>
        <dbReference type="EC" id="1.1.1.22"/>
    </reaction>
</comment>
<evidence type="ECO:0000313" key="15">
    <source>
        <dbReference type="Proteomes" id="UP000006362"/>
    </source>
</evidence>
<feature type="binding site" evidence="11">
    <location>
        <position position="275"/>
    </location>
    <ligand>
        <name>NAD(+)</name>
        <dbReference type="ChEBI" id="CHEBI:57540"/>
    </ligand>
</feature>
<dbReference type="GO" id="GO:0051287">
    <property type="term" value="F:NAD binding"/>
    <property type="evidence" value="ECO:0007669"/>
    <property type="project" value="InterPro"/>
</dbReference>
<dbReference type="GO" id="GO:0006065">
    <property type="term" value="P:UDP-glucuronate biosynthetic process"/>
    <property type="evidence" value="ECO:0007669"/>
    <property type="project" value="UniProtKB-UniPathway"/>
</dbReference>
<dbReference type="InterPro" id="IPR028357">
    <property type="entry name" value="UDPglc_DH_bac"/>
</dbReference>
<keyword evidence="6 8" id="KW-0520">NAD</keyword>
<feature type="binding site" evidence="11">
    <location>
        <position position="39"/>
    </location>
    <ligand>
        <name>NAD(+)</name>
        <dbReference type="ChEBI" id="CHEBI:57540"/>
    </ligand>
</feature>
<protein>
    <recommendedName>
        <fullName evidence="4 8">UDP-glucose 6-dehydrogenase</fullName>
        <ecNumber evidence="3 8">1.1.1.22</ecNumber>
    </recommendedName>
</protein>
<dbReference type="Pfam" id="PF00984">
    <property type="entry name" value="UDPG_MGDP_dh"/>
    <property type="match status" value="1"/>
</dbReference>
<evidence type="ECO:0000256" key="9">
    <source>
        <dbReference type="PIRSR" id="PIRSR500134-1"/>
    </source>
</evidence>
<reference evidence="14" key="1">
    <citation type="submission" date="2011-01" db="EMBL/GenBank/DDBJ databases">
        <title>Complete sequence of chromosome of Thermovibrio ammonificans HB-1.</title>
        <authorList>
            <consortium name="US DOE Joint Genome Institute"/>
            <person name="Lucas S."/>
            <person name="Copeland A."/>
            <person name="Lapidus A."/>
            <person name="Cheng J.-F."/>
            <person name="Goodwin L."/>
            <person name="Pitluck S."/>
            <person name="Davenport K."/>
            <person name="Detter J.C."/>
            <person name="Han C."/>
            <person name="Tapia R."/>
            <person name="Land M."/>
            <person name="Hauser L."/>
            <person name="Kyrpides N."/>
            <person name="Ivanova N."/>
            <person name="Ovchinnikova G."/>
            <person name="Vetriani C."/>
            <person name="Woyke T."/>
        </authorList>
    </citation>
    <scope>NUCLEOTIDE SEQUENCE [LARGE SCALE GENOMIC DNA]</scope>
    <source>
        <strain evidence="14">HB-1</strain>
    </source>
</reference>
<accession>E8T584</accession>
<feature type="binding site" evidence="10">
    <location>
        <position position="216"/>
    </location>
    <ligand>
        <name>substrate</name>
    </ligand>
</feature>
<dbReference type="SMART" id="SM00984">
    <property type="entry name" value="UDPG_MGDP_dh_C"/>
    <property type="match status" value="1"/>
</dbReference>
<evidence type="ECO:0000256" key="3">
    <source>
        <dbReference type="ARBA" id="ARBA00012954"/>
    </source>
</evidence>
<dbReference type="Gene3D" id="1.20.5.100">
    <property type="entry name" value="Cytochrome c1, transmembrane anchor, C-terminal"/>
    <property type="match status" value="1"/>
</dbReference>
<feature type="active site" description="Nucleophile" evidence="9">
    <location>
        <position position="272"/>
    </location>
</feature>
<comment type="similarity">
    <text evidence="2 8">Belongs to the UDP-glucose/GDP-mannose dehydrogenase family.</text>
</comment>
<evidence type="ECO:0000256" key="10">
    <source>
        <dbReference type="PIRSR" id="PIRSR500134-2"/>
    </source>
</evidence>
<dbReference type="Gene3D" id="3.40.50.720">
    <property type="entry name" value="NAD(P)-binding Rossmann-like Domain"/>
    <property type="match status" value="2"/>
</dbReference>
<organism evidence="14 15">
    <name type="scientific">Thermovibrio ammonificans (strain DSM 15698 / JCM 12110 / HB-1)</name>
    <dbReference type="NCBI Taxonomy" id="648996"/>
    <lineage>
        <taxon>Bacteria</taxon>
        <taxon>Pseudomonadati</taxon>
        <taxon>Aquificota</taxon>
        <taxon>Aquificia</taxon>
        <taxon>Desulfurobacteriales</taxon>
        <taxon>Desulfurobacteriaceae</taxon>
        <taxon>Thermovibrio</taxon>
    </lineage>
</organism>
<keyword evidence="12" id="KW-0812">Transmembrane</keyword>
<dbReference type="STRING" id="648996.Theam_0450"/>
<dbReference type="PIRSF" id="PIRSF500134">
    <property type="entry name" value="UDPglc_DH_bac"/>
    <property type="match status" value="1"/>
</dbReference>
<dbReference type="EMBL" id="CP002444">
    <property type="protein sequence ID" value="ADU96422.1"/>
    <property type="molecule type" value="Genomic_DNA"/>
</dbReference>
<keyword evidence="5 8" id="KW-0560">Oxidoreductase</keyword>
<evidence type="ECO:0000256" key="4">
    <source>
        <dbReference type="ARBA" id="ARBA00015132"/>
    </source>
</evidence>
<dbReference type="KEGG" id="tam:Theam_0450"/>
<feature type="binding site" evidence="11">
    <location>
        <position position="167"/>
    </location>
    <ligand>
        <name>NAD(+)</name>
        <dbReference type="ChEBI" id="CHEBI:57540"/>
    </ligand>
</feature>
<name>E8T584_THEA1</name>
<dbReference type="Pfam" id="PF03720">
    <property type="entry name" value="UDPG_MGDP_dh_C"/>
    <property type="match status" value="1"/>
</dbReference>
<dbReference type="HOGENOM" id="CLU_023810_1_2_0"/>
<feature type="binding site" evidence="11">
    <location>
        <position position="90"/>
    </location>
    <ligand>
        <name>NAD(+)</name>
        <dbReference type="ChEBI" id="CHEBI:57540"/>
    </ligand>
</feature>
<gene>
    <name evidence="14" type="ordered locus">Theam_0450</name>
</gene>
<evidence type="ECO:0000259" key="13">
    <source>
        <dbReference type="SMART" id="SM00984"/>
    </source>
</evidence>
<comment type="pathway">
    <text evidence="1">Nucleotide-sugar biosynthesis; UDP-alpha-D-glucuronate biosynthesis; UDP-alpha-D-glucuronate from UDP-alpha-D-glucose: step 1/1.</text>
</comment>
<dbReference type="SUPFAM" id="SSF51735">
    <property type="entry name" value="NAD(P)-binding Rossmann-fold domains"/>
    <property type="match status" value="1"/>
</dbReference>
<dbReference type="SUPFAM" id="SSF52413">
    <property type="entry name" value="UDP-glucose/GDP-mannose dehydrogenase C-terminal domain"/>
    <property type="match status" value="1"/>
</dbReference>
<evidence type="ECO:0000256" key="6">
    <source>
        <dbReference type="ARBA" id="ARBA00023027"/>
    </source>
</evidence>
<feature type="binding site" evidence="11">
    <location>
        <position position="34"/>
    </location>
    <ligand>
        <name>NAD(+)</name>
        <dbReference type="ChEBI" id="CHEBI:57540"/>
    </ligand>
</feature>
<keyword evidence="12" id="KW-1133">Transmembrane helix</keyword>
<dbReference type="NCBIfam" id="TIGR03026">
    <property type="entry name" value="NDP-sugDHase"/>
    <property type="match status" value="1"/>
</dbReference>
<evidence type="ECO:0000256" key="8">
    <source>
        <dbReference type="PIRNR" id="PIRNR000124"/>
    </source>
</evidence>
<feature type="binding site" evidence="11">
    <location>
        <position position="339"/>
    </location>
    <ligand>
        <name>NAD(+)</name>
        <dbReference type="ChEBI" id="CHEBI:57540"/>
    </ligand>
</feature>
<dbReference type="AlphaFoldDB" id="E8T584"/>
<dbReference type="GO" id="GO:0000271">
    <property type="term" value="P:polysaccharide biosynthetic process"/>
    <property type="evidence" value="ECO:0007669"/>
    <property type="project" value="InterPro"/>
</dbReference>
<evidence type="ECO:0000256" key="7">
    <source>
        <dbReference type="ARBA" id="ARBA00047473"/>
    </source>
</evidence>
<dbReference type="PANTHER" id="PTHR43750">
    <property type="entry name" value="UDP-GLUCOSE 6-DEHYDROGENASE TUAD"/>
    <property type="match status" value="1"/>
</dbReference>
<feature type="binding site" evidence="10">
    <location>
        <position position="269"/>
    </location>
    <ligand>
        <name>substrate</name>
    </ligand>
</feature>
<feature type="binding site" evidence="10">
    <location>
        <position position="332"/>
    </location>
    <ligand>
        <name>substrate</name>
    </ligand>
</feature>
<feature type="binding site" evidence="10">
    <location>
        <begin position="261"/>
        <end position="265"/>
    </location>
    <ligand>
        <name>substrate</name>
    </ligand>
</feature>
<dbReference type="InterPro" id="IPR014026">
    <property type="entry name" value="UDP-Glc/GDP-Man_DH_dimer"/>
</dbReference>
<feature type="domain" description="UDP-glucose/GDP-mannose dehydrogenase C-terminal" evidence="13">
    <location>
        <begin position="325"/>
        <end position="430"/>
    </location>
</feature>
<dbReference type="InterPro" id="IPR036220">
    <property type="entry name" value="UDP-Glc/GDP-Man_DH_C_sf"/>
</dbReference>
<evidence type="ECO:0000256" key="11">
    <source>
        <dbReference type="PIRSR" id="PIRSR500134-3"/>
    </source>
</evidence>
<dbReference type="SUPFAM" id="SSF48179">
    <property type="entry name" value="6-phosphogluconate dehydrogenase C-terminal domain-like"/>
    <property type="match status" value="1"/>
</dbReference>
<dbReference type="InterPro" id="IPR017476">
    <property type="entry name" value="UDP-Glc/GDP-Man"/>
</dbReference>
<dbReference type="InterPro" id="IPR001732">
    <property type="entry name" value="UDP-Glc/GDP-Man_DH_N"/>
</dbReference>
<sequence length="445" mass="49476">MLKGKRIAVIGTGYVGLVSGACFAYLGHRVIGLDVDTNKIERLKRGEVPIYEPGLDRILKKAIEDGNIEFTTDYSYAVKNADYIFIAVGTPSREDGSADLSYVESAYRSIAEFIDGDDFKVIVNKSTVPVGTGRWAKEFIAGLLREKGVKEPEKRFEVVSNPEFLREGKAVEDFMNPDRVVVGADNREVAGLVASLYEPLQPPILITDLPTAEMIKYASNAFLATKISFINEIANVCEKLGADVTVVARGMGLDHRISPHFLRAGCGFGGSCFPKDVKALIHTAKSVGEEPRLLESVIEVNERQKLRPVEKLLKHIPDLEGRTVAVWGLAFKPETDDMREAPSIPIIRELLARGATVKAYDPVAVENARRVFEKELHTHPQRLIFTSDMYSALEGADALILVTEWPQFKEVDFDKLRGKVVIDGRNLWNPTLMRKYCTYESIGRS</sequence>
<dbReference type="Proteomes" id="UP000006362">
    <property type="component" value="Chromosome"/>
</dbReference>
<dbReference type="UniPathway" id="UPA00038">
    <property type="reaction ID" value="UER00491"/>
</dbReference>
<evidence type="ECO:0000256" key="12">
    <source>
        <dbReference type="SAM" id="Phobius"/>
    </source>
</evidence>
<evidence type="ECO:0000256" key="5">
    <source>
        <dbReference type="ARBA" id="ARBA00023002"/>
    </source>
</evidence>
<dbReference type="InterPro" id="IPR036291">
    <property type="entry name" value="NAD(P)-bd_dom_sf"/>
</dbReference>
<evidence type="ECO:0000256" key="1">
    <source>
        <dbReference type="ARBA" id="ARBA00004701"/>
    </source>
</evidence>
<dbReference type="Pfam" id="PF03721">
    <property type="entry name" value="UDPG_MGDP_dh_N"/>
    <property type="match status" value="1"/>
</dbReference>
<dbReference type="GO" id="GO:0003979">
    <property type="term" value="F:UDP-glucose 6-dehydrogenase activity"/>
    <property type="evidence" value="ECO:0007669"/>
    <property type="project" value="UniProtKB-EC"/>
</dbReference>
<dbReference type="InterPro" id="IPR014027">
    <property type="entry name" value="UDP-Glc/GDP-Man_DH_C"/>
</dbReference>
<keyword evidence="15" id="KW-1185">Reference proteome</keyword>
<dbReference type="PROSITE" id="PS51257">
    <property type="entry name" value="PROKAR_LIPOPROTEIN"/>
    <property type="match status" value="1"/>
</dbReference>